<organism evidence="1">
    <name type="scientific">Anguilla anguilla</name>
    <name type="common">European freshwater eel</name>
    <name type="synonym">Muraena anguilla</name>
    <dbReference type="NCBI Taxonomy" id="7936"/>
    <lineage>
        <taxon>Eukaryota</taxon>
        <taxon>Metazoa</taxon>
        <taxon>Chordata</taxon>
        <taxon>Craniata</taxon>
        <taxon>Vertebrata</taxon>
        <taxon>Euteleostomi</taxon>
        <taxon>Actinopterygii</taxon>
        <taxon>Neopterygii</taxon>
        <taxon>Teleostei</taxon>
        <taxon>Anguilliformes</taxon>
        <taxon>Anguillidae</taxon>
        <taxon>Anguilla</taxon>
    </lineage>
</organism>
<evidence type="ECO:0000313" key="1">
    <source>
        <dbReference type="EMBL" id="JAH80646.1"/>
    </source>
</evidence>
<accession>A0A0E9VRE0</accession>
<proteinExistence type="predicted"/>
<dbReference type="AlphaFoldDB" id="A0A0E9VRE0"/>
<reference evidence="1" key="1">
    <citation type="submission" date="2014-11" db="EMBL/GenBank/DDBJ databases">
        <authorList>
            <person name="Amaro Gonzalez C."/>
        </authorList>
    </citation>
    <scope>NUCLEOTIDE SEQUENCE</scope>
</reference>
<reference evidence="1" key="2">
    <citation type="journal article" date="2015" name="Fish Shellfish Immunol.">
        <title>Early steps in the European eel (Anguilla anguilla)-Vibrio vulnificus interaction in the gills: Role of the RtxA13 toxin.</title>
        <authorList>
            <person name="Callol A."/>
            <person name="Pajuelo D."/>
            <person name="Ebbesson L."/>
            <person name="Teles M."/>
            <person name="MacKenzie S."/>
            <person name="Amaro C."/>
        </authorList>
    </citation>
    <scope>NUCLEOTIDE SEQUENCE</scope>
</reference>
<dbReference type="EMBL" id="GBXM01027931">
    <property type="protein sequence ID" value="JAH80646.1"/>
    <property type="molecule type" value="Transcribed_RNA"/>
</dbReference>
<protein>
    <submittedName>
        <fullName evidence="1">Uncharacterized protein</fullName>
    </submittedName>
</protein>
<sequence length="56" mass="6292">MDFYTPCYISFYPNLGVKCNISHSVLSVRLLVNGITQKFHCGSFQSKQKSHGPSII</sequence>
<name>A0A0E9VRE0_ANGAN</name>